<feature type="non-terminal residue" evidence="1">
    <location>
        <position position="87"/>
    </location>
</feature>
<dbReference type="Proteomes" id="UP000789342">
    <property type="component" value="Unassembled WGS sequence"/>
</dbReference>
<comment type="caution">
    <text evidence="1">The sequence shown here is derived from an EMBL/GenBank/DDBJ whole genome shotgun (WGS) entry which is preliminary data.</text>
</comment>
<gene>
    <name evidence="1" type="ORF">AMORRO_LOCUS5920</name>
</gene>
<protein>
    <submittedName>
        <fullName evidence="1">1577_t:CDS:1</fullName>
    </submittedName>
</protein>
<evidence type="ECO:0000313" key="1">
    <source>
        <dbReference type="EMBL" id="CAG8558824.1"/>
    </source>
</evidence>
<reference evidence="1" key="1">
    <citation type="submission" date="2021-06" db="EMBL/GenBank/DDBJ databases">
        <authorList>
            <person name="Kallberg Y."/>
            <person name="Tangrot J."/>
            <person name="Rosling A."/>
        </authorList>
    </citation>
    <scope>NUCLEOTIDE SEQUENCE</scope>
    <source>
        <strain evidence="1">CL551</strain>
    </source>
</reference>
<organism evidence="1 2">
    <name type="scientific">Acaulospora morrowiae</name>
    <dbReference type="NCBI Taxonomy" id="94023"/>
    <lineage>
        <taxon>Eukaryota</taxon>
        <taxon>Fungi</taxon>
        <taxon>Fungi incertae sedis</taxon>
        <taxon>Mucoromycota</taxon>
        <taxon>Glomeromycotina</taxon>
        <taxon>Glomeromycetes</taxon>
        <taxon>Diversisporales</taxon>
        <taxon>Acaulosporaceae</taxon>
        <taxon>Acaulospora</taxon>
    </lineage>
</organism>
<proteinExistence type="predicted"/>
<dbReference type="EMBL" id="CAJVPV010003745">
    <property type="protein sequence ID" value="CAG8558824.1"/>
    <property type="molecule type" value="Genomic_DNA"/>
</dbReference>
<accession>A0A9N9B873</accession>
<keyword evidence="2" id="KW-1185">Reference proteome</keyword>
<sequence length="87" mass="10196">MNNEEINDSSSFTTNSIVDPLICSFNNIHETSSFISETSTLSAESFNNRKRTHENDRSYVWKYYEKKEVIKDGKTELQAYYKLNMPD</sequence>
<evidence type="ECO:0000313" key="2">
    <source>
        <dbReference type="Proteomes" id="UP000789342"/>
    </source>
</evidence>
<dbReference type="AlphaFoldDB" id="A0A9N9B873"/>
<name>A0A9N9B873_9GLOM</name>